<dbReference type="InterPro" id="IPR045114">
    <property type="entry name" value="Csn12-like"/>
</dbReference>
<organism evidence="2 3">
    <name type="scientific">Trichomonascus ciferrii</name>
    <dbReference type="NCBI Taxonomy" id="44093"/>
    <lineage>
        <taxon>Eukaryota</taxon>
        <taxon>Fungi</taxon>
        <taxon>Dikarya</taxon>
        <taxon>Ascomycota</taxon>
        <taxon>Saccharomycotina</taxon>
        <taxon>Dipodascomycetes</taxon>
        <taxon>Dipodascales</taxon>
        <taxon>Trichomonascaceae</taxon>
        <taxon>Trichomonascus</taxon>
        <taxon>Trichomonascus ciferrii complex</taxon>
    </lineage>
</organism>
<feature type="region of interest" description="Disordered" evidence="1">
    <location>
        <begin position="201"/>
        <end position="265"/>
    </location>
</feature>
<dbReference type="PANTHER" id="PTHR12732:SF0">
    <property type="entry name" value="PCI DOMAIN-CONTAINING PROTEIN 2"/>
    <property type="match status" value="1"/>
</dbReference>
<dbReference type="PANTHER" id="PTHR12732">
    <property type="entry name" value="UNCHARACTERIZED PROTEASOME COMPONENT REGION PCI-CONTAINING"/>
    <property type="match status" value="1"/>
</dbReference>
<sequence length="353" mass="37865">MTFADELDSAAAREDGIKVAKLLSITLSDPVEHSSVTNGAMVDRDVRNKFRDVVWGEIGVAHWRVAVQVAQRQDLAEAYAAQNMLLVAANRAAERADNWILPALFTIAKELRQLAILADQTIGPTEDGVSKLEEATRTINRSFTLCLNDRNADMACNKKWGVYFFVGELVKIYFRLNKKPLAKSVVKVVHSMARDLPPLAQPGTSVIASSARTTSSSSSTLSPHGSSSAACGPSPGSGVATPGSPPSTGTSFGPPTPATFATSTPHSLVAERPSCGAICGSRSKRCACRRYASSSIGFIRSSARRPDCRPTGSCMPSPSLVSTMIQILARSRLKRISWIMQKALPRPLLPRAK</sequence>
<dbReference type="GO" id="GO:0003723">
    <property type="term" value="F:RNA binding"/>
    <property type="evidence" value="ECO:0007669"/>
    <property type="project" value="InterPro"/>
</dbReference>
<proteinExistence type="predicted"/>
<dbReference type="EMBL" id="SWFS01000551">
    <property type="protein sequence ID" value="KAA8897872.1"/>
    <property type="molecule type" value="Genomic_DNA"/>
</dbReference>
<dbReference type="AlphaFoldDB" id="A0A642UF09"/>
<dbReference type="GO" id="GO:0003690">
    <property type="term" value="F:double-stranded DNA binding"/>
    <property type="evidence" value="ECO:0007669"/>
    <property type="project" value="InterPro"/>
</dbReference>
<dbReference type="Proteomes" id="UP000761534">
    <property type="component" value="Unassembled WGS sequence"/>
</dbReference>
<evidence type="ECO:0000313" key="3">
    <source>
        <dbReference type="Proteomes" id="UP000761534"/>
    </source>
</evidence>
<feature type="compositionally biased region" description="Low complexity" evidence="1">
    <location>
        <begin position="204"/>
        <end position="265"/>
    </location>
</feature>
<dbReference type="VEuPathDB" id="FungiDB:TRICI_006632"/>
<protein>
    <submittedName>
        <fullName evidence="2">Uncharacterized protein</fullName>
    </submittedName>
</protein>
<dbReference type="OrthoDB" id="10252687at2759"/>
<evidence type="ECO:0000313" key="2">
    <source>
        <dbReference type="EMBL" id="KAA8897872.1"/>
    </source>
</evidence>
<accession>A0A642UF09</accession>
<keyword evidence="3" id="KW-1185">Reference proteome</keyword>
<evidence type="ECO:0000256" key="1">
    <source>
        <dbReference type="SAM" id="MobiDB-lite"/>
    </source>
</evidence>
<gene>
    <name evidence="2" type="ORF">TRICI_006632</name>
</gene>
<comment type="caution">
    <text evidence="2">The sequence shown here is derived from an EMBL/GenBank/DDBJ whole genome shotgun (WGS) entry which is preliminary data.</text>
</comment>
<name>A0A642UF09_9ASCO</name>
<reference evidence="2" key="1">
    <citation type="journal article" date="2019" name="G3 (Bethesda)">
        <title>Genome Assemblies of Two Rare Opportunistic Yeast Pathogens: Diutina rugosa (syn. Candida rugosa) and Trichomonascus ciferrii (syn. Candida ciferrii).</title>
        <authorList>
            <person name="Mixao V."/>
            <person name="Saus E."/>
            <person name="Hansen A.P."/>
            <person name="Lass-Florl C."/>
            <person name="Gabaldon T."/>
        </authorList>
    </citation>
    <scope>NUCLEOTIDE SEQUENCE</scope>
    <source>
        <strain evidence="2">CBS 4856</strain>
    </source>
</reference>